<name>A0A329MSS4_9BACL</name>
<protein>
    <recommendedName>
        <fullName evidence="4">HTH-type transcriptional regulator</fullName>
    </recommendedName>
</protein>
<evidence type="ECO:0000313" key="7">
    <source>
        <dbReference type="Proteomes" id="UP000250369"/>
    </source>
</evidence>
<comment type="caution">
    <text evidence="6">The sequence shown here is derived from an EMBL/GenBank/DDBJ whole genome shotgun (WGS) entry which is preliminary data.</text>
</comment>
<dbReference type="EMBL" id="QMFB01000002">
    <property type="protein sequence ID" value="RAV22338.1"/>
    <property type="molecule type" value="Genomic_DNA"/>
</dbReference>
<dbReference type="GO" id="GO:0003700">
    <property type="term" value="F:DNA-binding transcription factor activity"/>
    <property type="evidence" value="ECO:0007669"/>
    <property type="project" value="InterPro"/>
</dbReference>
<dbReference type="Pfam" id="PF01047">
    <property type="entry name" value="MarR"/>
    <property type="match status" value="1"/>
</dbReference>
<dbReference type="OrthoDB" id="9800374at2"/>
<evidence type="ECO:0000256" key="4">
    <source>
        <dbReference type="PIRNR" id="PIRNR006707"/>
    </source>
</evidence>
<dbReference type="SUPFAM" id="SSF46785">
    <property type="entry name" value="Winged helix' DNA-binding domain"/>
    <property type="match status" value="1"/>
</dbReference>
<dbReference type="InterPro" id="IPR000835">
    <property type="entry name" value="HTH_MarR-typ"/>
</dbReference>
<dbReference type="InterPro" id="IPR036388">
    <property type="entry name" value="WH-like_DNA-bd_sf"/>
</dbReference>
<organism evidence="6 7">
    <name type="scientific">Paenibacillus contaminans</name>
    <dbReference type="NCBI Taxonomy" id="450362"/>
    <lineage>
        <taxon>Bacteria</taxon>
        <taxon>Bacillati</taxon>
        <taxon>Bacillota</taxon>
        <taxon>Bacilli</taxon>
        <taxon>Bacillales</taxon>
        <taxon>Paenibacillaceae</taxon>
        <taxon>Paenibacillus</taxon>
    </lineage>
</organism>
<comment type="similarity">
    <text evidence="4">Belongs to the GbsR family.</text>
</comment>
<keyword evidence="1 4" id="KW-0805">Transcription regulation</keyword>
<keyword evidence="7" id="KW-1185">Reference proteome</keyword>
<proteinExistence type="inferred from homology"/>
<evidence type="ECO:0000313" key="6">
    <source>
        <dbReference type="EMBL" id="RAV22338.1"/>
    </source>
</evidence>
<dbReference type="Proteomes" id="UP000250369">
    <property type="component" value="Unassembled WGS sequence"/>
</dbReference>
<dbReference type="AlphaFoldDB" id="A0A329MSS4"/>
<dbReference type="GO" id="GO:0003677">
    <property type="term" value="F:DNA binding"/>
    <property type="evidence" value="ECO:0007669"/>
    <property type="project" value="UniProtKB-UniRule"/>
</dbReference>
<dbReference type="PANTHER" id="PTHR38465">
    <property type="entry name" value="HTH-TYPE TRANSCRIPTIONAL REGULATOR MJ1563-RELATED"/>
    <property type="match status" value="1"/>
</dbReference>
<evidence type="ECO:0000259" key="5">
    <source>
        <dbReference type="Pfam" id="PF01047"/>
    </source>
</evidence>
<gene>
    <name evidence="6" type="ORF">DQG23_05165</name>
</gene>
<dbReference type="PIRSF" id="PIRSF006707">
    <property type="entry name" value="MJ1563"/>
    <property type="match status" value="1"/>
</dbReference>
<sequence length="193" mass="22701">MSQSEESTERRLHIRKKMIEAIAETMDLYGATYSSGQLYGIMFFENRPMTLDEMKTQMNMSKSNMSYAVRALVESRMVNKLNEKQDRKELYAAETDFFRAFQHFFSHKLQHEVDVMTEAIAQALPELTEIILEEHITDEERKLALQDLHKFRHAKKYYEWLQQFVDTLRSGAFFNEAPAKADSASNEKETHNE</sequence>
<evidence type="ECO:0000256" key="3">
    <source>
        <dbReference type="ARBA" id="ARBA00023163"/>
    </source>
</evidence>
<feature type="domain" description="HTH marR-type" evidence="5">
    <location>
        <begin position="45"/>
        <end position="89"/>
    </location>
</feature>
<dbReference type="PANTHER" id="PTHR38465:SF1">
    <property type="entry name" value="HTH-TYPE TRANSCRIPTIONAL REGULATOR MJ1563-RELATED"/>
    <property type="match status" value="1"/>
</dbReference>
<evidence type="ECO:0000256" key="1">
    <source>
        <dbReference type="ARBA" id="ARBA00023015"/>
    </source>
</evidence>
<dbReference type="InterPro" id="IPR052362">
    <property type="entry name" value="HTH-GbsR_regulator"/>
</dbReference>
<dbReference type="InterPro" id="IPR036390">
    <property type="entry name" value="WH_DNA-bd_sf"/>
</dbReference>
<keyword evidence="3 4" id="KW-0804">Transcription</keyword>
<accession>A0A329MSS4</accession>
<reference evidence="6 7" key="1">
    <citation type="journal article" date="2009" name="Int. J. Syst. Evol. Microbiol.">
        <title>Paenibacillus contaminans sp. nov., isolated from a contaminated laboratory plate.</title>
        <authorList>
            <person name="Chou J.H."/>
            <person name="Lee J.H."/>
            <person name="Lin M.C."/>
            <person name="Chang P.S."/>
            <person name="Arun A.B."/>
            <person name="Young C.C."/>
            <person name="Chen W.M."/>
        </authorList>
    </citation>
    <scope>NUCLEOTIDE SEQUENCE [LARGE SCALE GENOMIC DNA]</scope>
    <source>
        <strain evidence="6 7">CKOBP-6</strain>
    </source>
</reference>
<dbReference type="InterPro" id="IPR026282">
    <property type="entry name" value="MJ1563"/>
</dbReference>
<dbReference type="Gene3D" id="1.10.10.10">
    <property type="entry name" value="Winged helix-like DNA-binding domain superfamily/Winged helix DNA-binding domain"/>
    <property type="match status" value="1"/>
</dbReference>
<evidence type="ECO:0000256" key="2">
    <source>
        <dbReference type="ARBA" id="ARBA00023125"/>
    </source>
</evidence>
<keyword evidence="2 4" id="KW-0238">DNA-binding</keyword>